<comment type="pathway">
    <text evidence="1 4">Quinol/quinone metabolism; menaquinone biosynthesis.</text>
</comment>
<reference evidence="5 6" key="1">
    <citation type="journal article" date="2011" name="J. Bacteriol.">
        <title>Complete genome sequence and updated annotation of Desulfovibrio alaskensis G20.</title>
        <authorList>
            <person name="Hauser L.J."/>
            <person name="Land M.L."/>
            <person name="Brown S.D."/>
            <person name="Larimer F."/>
            <person name="Keller K.L."/>
            <person name="Rapp-Giles B.J."/>
            <person name="Price M.N."/>
            <person name="Lin M."/>
            <person name="Bruce D.C."/>
            <person name="Detter J.C."/>
            <person name="Tapia R."/>
            <person name="Han C.S."/>
            <person name="Goodwin L.A."/>
            <person name="Cheng J.F."/>
            <person name="Pitluck S."/>
            <person name="Copeland A."/>
            <person name="Lucas S."/>
            <person name="Nolan M."/>
            <person name="Lapidus A.L."/>
            <person name="Palumbo A.V."/>
            <person name="Wall J.D."/>
        </authorList>
    </citation>
    <scope>NUCLEOTIDE SEQUENCE [LARGE SCALE GENOMIC DNA]</scope>
    <source>
        <strain evidence="6">ATCC BAA 1058 / DSM 17464 / G20</strain>
    </source>
</reference>
<comment type="catalytic activity">
    <reaction evidence="4">
        <text>cyclic dehypoxanthinylfutalosinate = 1,4-dihydroxy-6-naphthoate + dihydroxyacetone</text>
        <dbReference type="Rhea" id="RHEA:33087"/>
        <dbReference type="ChEBI" id="CHEBI:16016"/>
        <dbReference type="ChEBI" id="CHEBI:64254"/>
        <dbReference type="ChEBI" id="CHEBI:64270"/>
        <dbReference type="EC" id="4.1.99.29"/>
    </reaction>
</comment>
<dbReference type="STRING" id="207559.Dde_0799"/>
<evidence type="ECO:0000313" key="6">
    <source>
        <dbReference type="Proteomes" id="UP000002710"/>
    </source>
</evidence>
<dbReference type="KEGG" id="dde:Dde_0799"/>
<dbReference type="CDD" id="cd13635">
    <property type="entry name" value="PBP2_Ttha1568_Mqnd"/>
    <property type="match status" value="1"/>
</dbReference>
<feature type="binding site" evidence="4">
    <location>
        <begin position="110"/>
        <end position="111"/>
    </location>
    <ligand>
        <name>substrate</name>
    </ligand>
</feature>
<evidence type="ECO:0000256" key="4">
    <source>
        <dbReference type="HAMAP-Rule" id="MF_00996"/>
    </source>
</evidence>
<dbReference type="Pfam" id="PF02621">
    <property type="entry name" value="VitK2_biosynth"/>
    <property type="match status" value="1"/>
</dbReference>
<evidence type="ECO:0000256" key="2">
    <source>
        <dbReference type="ARBA" id="ARBA00022428"/>
    </source>
</evidence>
<organism evidence="5 6">
    <name type="scientific">Oleidesulfovibrio alaskensis (strain ATCC BAA-1058 / DSM 17464 / G20)</name>
    <name type="common">Desulfovibrio alaskensis</name>
    <dbReference type="NCBI Taxonomy" id="207559"/>
    <lineage>
        <taxon>Bacteria</taxon>
        <taxon>Pseudomonadati</taxon>
        <taxon>Thermodesulfobacteriota</taxon>
        <taxon>Desulfovibrionia</taxon>
        <taxon>Desulfovibrionales</taxon>
        <taxon>Desulfovibrionaceae</taxon>
        <taxon>Oleidesulfovibrio</taxon>
    </lineage>
</organism>
<gene>
    <name evidence="4" type="primary">mqnD</name>
    <name evidence="5" type="ordered locus">Dde_0799</name>
</gene>
<sequence>MMQQYSLGISPCPNDTFIFGALVQGLVAVPHNYEVRLADVEELNARAAQELLDITKLSVAVMPQILDRYVLLRAGGALGRGCGPVLVARKSVPLETLAEAAIAIPGRMTTANLLLSLHGMHHGPRPEMIFDQVMPAVARGEVDAGVVIHEGRFTYEAHGLVKLLDLGAWWEQATGLPLPLGGIAVRRSLGMETALQVEDAIRRSLAFARENPEQLRPFIRRHAQELDDSVIDSHIATFVNDYSMNLGTEGMHAIRTLVTMGARVAGLPLPEAPLFAGD</sequence>
<evidence type="ECO:0000313" key="5">
    <source>
        <dbReference type="EMBL" id="ABB37600.1"/>
    </source>
</evidence>
<keyword evidence="6" id="KW-1185">Reference proteome</keyword>
<dbReference type="UniPathway" id="UPA00079"/>
<dbReference type="GO" id="GO:0009234">
    <property type="term" value="P:menaquinone biosynthetic process"/>
    <property type="evidence" value="ECO:0007669"/>
    <property type="project" value="UniProtKB-UniRule"/>
</dbReference>
<comment type="similarity">
    <text evidence="4">Belongs to the MqnA/MqnD family. MqnD subfamily.</text>
</comment>
<dbReference type="RefSeq" id="WP_011366861.1">
    <property type="nucleotide sequence ID" value="NC_007519.1"/>
</dbReference>
<dbReference type="InterPro" id="IPR030869">
    <property type="entry name" value="MqnD"/>
</dbReference>
<dbReference type="eggNOG" id="COG2107">
    <property type="taxonomic scope" value="Bacteria"/>
</dbReference>
<dbReference type="AlphaFoldDB" id="Q314P6"/>
<dbReference type="SUPFAM" id="SSF53850">
    <property type="entry name" value="Periplasmic binding protein-like II"/>
    <property type="match status" value="1"/>
</dbReference>
<comment type="function">
    <text evidence="4">Catalyzes the conversion of cyclic dehypoxanthine futalosine (cyclic DHFL) into 1,4-dihydroxy-6-naphthoate, a step in the biosynthesis of menaquinone (MK, vitamin K2).</text>
</comment>
<protein>
    <recommendedName>
        <fullName evidence="4">1,4-dihydroxy-6-naphtoate synthase</fullName>
        <ecNumber evidence="4">4.1.99.29</ecNumber>
    </recommendedName>
    <alternativeName>
        <fullName evidence="4">Menaquinone biosynthetic enzyme MqnD</fullName>
    </alternativeName>
</protein>
<dbReference type="GO" id="GO:0016830">
    <property type="term" value="F:carbon-carbon lyase activity"/>
    <property type="evidence" value="ECO:0007669"/>
    <property type="project" value="UniProtKB-UniRule"/>
</dbReference>
<evidence type="ECO:0000256" key="3">
    <source>
        <dbReference type="ARBA" id="ARBA00023239"/>
    </source>
</evidence>
<dbReference type="EMBL" id="CP000112">
    <property type="protein sequence ID" value="ABB37600.1"/>
    <property type="molecule type" value="Genomic_DNA"/>
</dbReference>
<evidence type="ECO:0000256" key="1">
    <source>
        <dbReference type="ARBA" id="ARBA00004863"/>
    </source>
</evidence>
<dbReference type="HAMAP" id="MF_00996">
    <property type="entry name" value="MqnD"/>
    <property type="match status" value="1"/>
</dbReference>
<feature type="active site" description="Proton acceptor" evidence="4">
    <location>
        <position position="149"/>
    </location>
</feature>
<accession>Q314P6</accession>
<dbReference type="Gene3D" id="3.40.190.10">
    <property type="entry name" value="Periplasmic binding protein-like II"/>
    <property type="match status" value="2"/>
</dbReference>
<keyword evidence="3 4" id="KW-0456">Lyase</keyword>
<dbReference type="EC" id="4.1.99.29" evidence="4"/>
<feature type="binding site" evidence="4">
    <location>
        <begin position="56"/>
        <end position="58"/>
    </location>
    <ligand>
        <name>substrate</name>
    </ligand>
</feature>
<dbReference type="HOGENOM" id="CLU_070326_0_0_7"/>
<dbReference type="PANTHER" id="PTHR37167:SF1">
    <property type="entry name" value="1,4-DIHYDROXY-6-NAPHTOATE SYNTHASE"/>
    <property type="match status" value="1"/>
</dbReference>
<dbReference type="Proteomes" id="UP000002710">
    <property type="component" value="Chromosome"/>
</dbReference>
<keyword evidence="2 4" id="KW-0474">Menaquinone biosynthesis</keyword>
<name>Q314P6_OLEA2</name>
<dbReference type="PANTHER" id="PTHR37167">
    <property type="entry name" value="1,4-DIHYDROXY-6-NAPHTOATE SYNTHASE"/>
    <property type="match status" value="1"/>
</dbReference>
<proteinExistence type="inferred from homology"/>
<dbReference type="InterPro" id="IPR003773">
    <property type="entry name" value="Menaquinone_biosynth"/>
</dbReference>